<keyword evidence="1" id="KW-1003">Cell membrane</keyword>
<evidence type="ECO:0000256" key="2">
    <source>
        <dbReference type="ARBA" id="ARBA00022729"/>
    </source>
</evidence>
<keyword evidence="7" id="KW-1185">Reference proteome</keyword>
<dbReference type="InterPro" id="IPR050490">
    <property type="entry name" value="Bact_solute-bd_prot1"/>
</dbReference>
<accession>A0A5Q2TTB5</accession>
<dbReference type="Pfam" id="PF01547">
    <property type="entry name" value="SBP_bac_1"/>
    <property type="match status" value="1"/>
</dbReference>
<dbReference type="PANTHER" id="PTHR43649">
    <property type="entry name" value="ARABINOSE-BINDING PROTEIN-RELATED"/>
    <property type="match status" value="1"/>
</dbReference>
<protein>
    <submittedName>
        <fullName evidence="6">Extracellular solute-binding protein</fullName>
    </submittedName>
</protein>
<dbReference type="PROSITE" id="PS51257">
    <property type="entry name" value="PROKAR_LIPOPROTEIN"/>
    <property type="match status" value="1"/>
</dbReference>
<organism evidence="6 7">
    <name type="scientific">Gracilibacillus salitolerans</name>
    <dbReference type="NCBI Taxonomy" id="2663022"/>
    <lineage>
        <taxon>Bacteria</taxon>
        <taxon>Bacillati</taxon>
        <taxon>Bacillota</taxon>
        <taxon>Bacilli</taxon>
        <taxon>Bacillales</taxon>
        <taxon>Bacillaceae</taxon>
        <taxon>Gracilibacillus</taxon>
    </lineage>
</organism>
<keyword evidence="4" id="KW-0564">Palmitate</keyword>
<sequence length="450" mass="50210">MWKRFLIKGGEVMKNIISFLVIPLIFLALAACSNSSNNTSENSDAEEDVKELEVWVHVPADEPEGENYDVRAKEFEEAHENVDVTVEHIVKTGGGSGYNDRLNAAITTGELPDIIALESVYAASYTDSDILLPLNEYLDQATLDSYLDTIISAGSVGDNIYALQSFDLSSPVYYNVDLFEEAGIEVPADENGNWTLDLAWSYEEFLENARKLKDHMGQEPVHMFTENNGWHMYAHSPIIFSNDARMVGENGLDTEGYLDSNNTMEALQFLDTLFRDGIVASTTREDAFALEEAAISFEGPWMVDVFQSEYPDLNWSIMPYPYGKDGHQSAPHGSWYIAATQNTEYPELSAELVAHLTNKDSAIKMEEAAGLIPGHKELLDSSETYSDYPRKLMLDQLVNTNHLKPKSPIFPVLEDALGDIMEGIALDNGSLESLINDAKEKVDREADRFK</sequence>
<dbReference type="Gene3D" id="3.40.190.10">
    <property type="entry name" value="Periplasmic binding protein-like II"/>
    <property type="match status" value="1"/>
</dbReference>
<evidence type="ECO:0000256" key="5">
    <source>
        <dbReference type="ARBA" id="ARBA00023288"/>
    </source>
</evidence>
<evidence type="ECO:0000313" key="6">
    <source>
        <dbReference type="EMBL" id="QGH36038.1"/>
    </source>
</evidence>
<proteinExistence type="predicted"/>
<keyword evidence="2" id="KW-0732">Signal</keyword>
<dbReference type="AlphaFoldDB" id="A0A5Q2TTB5"/>
<dbReference type="InterPro" id="IPR006059">
    <property type="entry name" value="SBP"/>
</dbReference>
<gene>
    <name evidence="6" type="ORF">GI584_19155</name>
</gene>
<name>A0A5Q2TTB5_9BACI</name>
<evidence type="ECO:0000256" key="1">
    <source>
        <dbReference type="ARBA" id="ARBA00022475"/>
    </source>
</evidence>
<evidence type="ECO:0000256" key="3">
    <source>
        <dbReference type="ARBA" id="ARBA00023136"/>
    </source>
</evidence>
<keyword evidence="3" id="KW-0472">Membrane</keyword>
<evidence type="ECO:0000313" key="7">
    <source>
        <dbReference type="Proteomes" id="UP000339690"/>
    </source>
</evidence>
<reference evidence="6 7" key="1">
    <citation type="submission" date="2019-11" db="EMBL/GenBank/DDBJ databases">
        <title>Gracilibacillus salitolerans sp. nov., a moderate halophile isolated from a saline soil in northwest China.</title>
        <authorList>
            <person name="Gan L."/>
        </authorList>
    </citation>
    <scope>NUCLEOTIDE SEQUENCE [LARGE SCALE GENOMIC DNA]</scope>
    <source>
        <strain evidence="6 7">SCU50</strain>
    </source>
</reference>
<evidence type="ECO:0000256" key="4">
    <source>
        <dbReference type="ARBA" id="ARBA00023139"/>
    </source>
</evidence>
<dbReference type="KEGG" id="grc:GI584_19155"/>
<dbReference type="PANTHER" id="PTHR43649:SF33">
    <property type="entry name" value="POLYGALACTURONAN_RHAMNOGALACTURONAN-BINDING PROTEIN YTCQ"/>
    <property type="match status" value="1"/>
</dbReference>
<dbReference type="SUPFAM" id="SSF53850">
    <property type="entry name" value="Periplasmic binding protein-like II"/>
    <property type="match status" value="1"/>
</dbReference>
<dbReference type="EMBL" id="CP045915">
    <property type="protein sequence ID" value="QGH36038.1"/>
    <property type="molecule type" value="Genomic_DNA"/>
</dbReference>
<dbReference type="Proteomes" id="UP000339690">
    <property type="component" value="Chromosome"/>
</dbReference>
<keyword evidence="5" id="KW-0449">Lipoprotein</keyword>